<protein>
    <submittedName>
        <fullName evidence="1">Uncharacterized protein</fullName>
    </submittedName>
</protein>
<comment type="caution">
    <text evidence="1">The sequence shown here is derived from an EMBL/GenBank/DDBJ whole genome shotgun (WGS) entry which is preliminary data.</text>
</comment>
<reference evidence="2" key="1">
    <citation type="journal article" date="2019" name="Int. J. Syst. Evol. Microbiol.">
        <title>The Global Catalogue of Microorganisms (GCM) 10K type strain sequencing project: providing services to taxonomists for standard genome sequencing and annotation.</title>
        <authorList>
            <consortium name="The Broad Institute Genomics Platform"/>
            <consortium name="The Broad Institute Genome Sequencing Center for Infectious Disease"/>
            <person name="Wu L."/>
            <person name="Ma J."/>
        </authorList>
    </citation>
    <scope>NUCLEOTIDE SEQUENCE [LARGE SCALE GENOMIC DNA]</scope>
    <source>
        <strain evidence="2">JCM 17759</strain>
    </source>
</reference>
<dbReference type="EMBL" id="BAABGA010000005">
    <property type="protein sequence ID" value="GAA4443646.1"/>
    <property type="molecule type" value="Genomic_DNA"/>
</dbReference>
<evidence type="ECO:0000313" key="1">
    <source>
        <dbReference type="EMBL" id="GAA4443646.1"/>
    </source>
</evidence>
<name>A0ABP8M3S7_9BACT</name>
<sequence>MALAAEEQPVRKAPEHTVQLETTALDEPAKWTAWCYTNHIEPHDQTKIVLVFRIQN</sequence>
<evidence type="ECO:0000313" key="2">
    <source>
        <dbReference type="Proteomes" id="UP001500840"/>
    </source>
</evidence>
<proteinExistence type="predicted"/>
<accession>A0ABP8M3S7</accession>
<dbReference type="Proteomes" id="UP001500840">
    <property type="component" value="Unassembled WGS sequence"/>
</dbReference>
<gene>
    <name evidence="1" type="ORF">GCM10023156_01050</name>
</gene>
<organism evidence="1 2">
    <name type="scientific">Novipirellula rosea</name>
    <dbReference type="NCBI Taxonomy" id="1031540"/>
    <lineage>
        <taxon>Bacteria</taxon>
        <taxon>Pseudomonadati</taxon>
        <taxon>Planctomycetota</taxon>
        <taxon>Planctomycetia</taxon>
        <taxon>Pirellulales</taxon>
        <taxon>Pirellulaceae</taxon>
        <taxon>Novipirellula</taxon>
    </lineage>
</organism>
<keyword evidence="2" id="KW-1185">Reference proteome</keyword>